<dbReference type="GO" id="GO:0020037">
    <property type="term" value="F:heme binding"/>
    <property type="evidence" value="ECO:0007669"/>
    <property type="project" value="InterPro"/>
</dbReference>
<proteinExistence type="inferred from homology"/>
<protein>
    <submittedName>
        <fullName evidence="13">Cytochrome P450</fullName>
    </submittedName>
</protein>
<dbReference type="Gene3D" id="1.10.630.10">
    <property type="entry name" value="Cytochrome P450"/>
    <property type="match status" value="1"/>
</dbReference>
<keyword evidence="8" id="KW-1133">Transmembrane helix</keyword>
<dbReference type="Pfam" id="PF00067">
    <property type="entry name" value="p450"/>
    <property type="match status" value="2"/>
</dbReference>
<dbReference type="GO" id="GO:0005506">
    <property type="term" value="F:iron ion binding"/>
    <property type="evidence" value="ECO:0007669"/>
    <property type="project" value="InterPro"/>
</dbReference>
<evidence type="ECO:0000256" key="7">
    <source>
        <dbReference type="ARBA" id="ARBA00022723"/>
    </source>
</evidence>
<keyword evidence="5" id="KW-0349">Heme</keyword>
<accession>A0A6A4GI80</accession>
<evidence type="ECO:0000256" key="9">
    <source>
        <dbReference type="ARBA" id="ARBA00023002"/>
    </source>
</evidence>
<keyword evidence="6" id="KW-0812">Transmembrane</keyword>
<keyword evidence="9" id="KW-0560">Oxidoreductase</keyword>
<gene>
    <name evidence="13" type="ORF">BT96DRAFT_1026715</name>
</gene>
<dbReference type="InterPro" id="IPR050121">
    <property type="entry name" value="Cytochrome_P450_monoxygenase"/>
</dbReference>
<comment type="similarity">
    <text evidence="4">Belongs to the cytochrome P450 family.</text>
</comment>
<dbReference type="GO" id="GO:0016020">
    <property type="term" value="C:membrane"/>
    <property type="evidence" value="ECO:0007669"/>
    <property type="project" value="UniProtKB-SubCell"/>
</dbReference>
<name>A0A6A4GI80_9AGAR</name>
<dbReference type="GO" id="GO:0016705">
    <property type="term" value="F:oxidoreductase activity, acting on paired donors, with incorporation or reduction of molecular oxygen"/>
    <property type="evidence" value="ECO:0007669"/>
    <property type="project" value="InterPro"/>
</dbReference>
<keyword evidence="11" id="KW-0503">Monooxygenase</keyword>
<dbReference type="AlphaFoldDB" id="A0A6A4GI80"/>
<organism evidence="13 14">
    <name type="scientific">Gymnopus androsaceus JB14</name>
    <dbReference type="NCBI Taxonomy" id="1447944"/>
    <lineage>
        <taxon>Eukaryota</taxon>
        <taxon>Fungi</taxon>
        <taxon>Dikarya</taxon>
        <taxon>Basidiomycota</taxon>
        <taxon>Agaricomycotina</taxon>
        <taxon>Agaricomycetes</taxon>
        <taxon>Agaricomycetidae</taxon>
        <taxon>Agaricales</taxon>
        <taxon>Marasmiineae</taxon>
        <taxon>Omphalotaceae</taxon>
        <taxon>Gymnopus</taxon>
    </lineage>
</organism>
<comment type="pathway">
    <text evidence="3">Secondary metabolite biosynthesis; terpenoid biosynthesis.</text>
</comment>
<dbReference type="PANTHER" id="PTHR24305">
    <property type="entry name" value="CYTOCHROME P450"/>
    <property type="match status" value="1"/>
</dbReference>
<dbReference type="GO" id="GO:0004497">
    <property type="term" value="F:monooxygenase activity"/>
    <property type="evidence" value="ECO:0007669"/>
    <property type="project" value="UniProtKB-KW"/>
</dbReference>
<reference evidence="13" key="1">
    <citation type="journal article" date="2019" name="Environ. Microbiol.">
        <title>Fungal ecological strategies reflected in gene transcription - a case study of two litter decomposers.</title>
        <authorList>
            <person name="Barbi F."/>
            <person name="Kohler A."/>
            <person name="Barry K."/>
            <person name="Baskaran P."/>
            <person name="Daum C."/>
            <person name="Fauchery L."/>
            <person name="Ihrmark K."/>
            <person name="Kuo A."/>
            <person name="LaButti K."/>
            <person name="Lipzen A."/>
            <person name="Morin E."/>
            <person name="Grigoriev I.V."/>
            <person name="Henrissat B."/>
            <person name="Lindahl B."/>
            <person name="Martin F."/>
        </authorList>
    </citation>
    <scope>NUCLEOTIDE SEQUENCE</scope>
    <source>
        <strain evidence="13">JB14</strain>
    </source>
</reference>
<evidence type="ECO:0000256" key="11">
    <source>
        <dbReference type="ARBA" id="ARBA00023033"/>
    </source>
</evidence>
<evidence type="ECO:0000256" key="4">
    <source>
        <dbReference type="ARBA" id="ARBA00010617"/>
    </source>
</evidence>
<dbReference type="InterPro" id="IPR036396">
    <property type="entry name" value="Cyt_P450_sf"/>
</dbReference>
<sequence>MTVTSLNWQLGVIAILAIVLLRRVFRRKYGLDNLPGPVSPSWLTGNLLQLFNPYAWKFHESIAKIYGSAVRIHGPFGANGIYIFDSKAMHTVLVKNQDIFEEQDGFISSNLLVFGNGLLSTLGHHHRKQRKMLTPVFSSAHMRDMIPTFFEVTHKLENGLKSRLQSGGPQIQEVDILSWMGRTALELMGQAGLGYSFDPLINEESAHPYSRIIKELLPALTRMQFWFRAVLPFVSKIGSASFRRFILDVLPWKEAHHLRDMADYMYNVGDVIFESKKLALKKGDEAVAQKIGRGKDLISILMTMFLDYLLPLDEHPNFRGNGHDLGISAMARLLHLLSRHPEVQEKLRQEIIEAKRQKDGQDFSYDELVALPLSRRCLPRDSPFVFPSSDCGPARQDAVVPLLKPITGLDGTEMREITIPRGTVVMVSIFNANKNPDLWGKDADEWKPERWLSPLPEALLEARIPGVYSHLMTFIGGGRSCIGFKFSQLEMKVVISVLGGELQILSFSQRLGNPLADEWRHSTYCWKR</sequence>
<evidence type="ECO:0000256" key="12">
    <source>
        <dbReference type="ARBA" id="ARBA00023136"/>
    </source>
</evidence>
<keyword evidence="14" id="KW-1185">Reference proteome</keyword>
<evidence type="ECO:0000313" key="13">
    <source>
        <dbReference type="EMBL" id="KAE9385053.1"/>
    </source>
</evidence>
<dbReference type="SUPFAM" id="SSF48264">
    <property type="entry name" value="Cytochrome P450"/>
    <property type="match status" value="1"/>
</dbReference>
<dbReference type="PANTHER" id="PTHR24305:SF166">
    <property type="entry name" value="CYTOCHROME P450 12A4, MITOCHONDRIAL-RELATED"/>
    <property type="match status" value="1"/>
</dbReference>
<keyword evidence="12" id="KW-0472">Membrane</keyword>
<evidence type="ECO:0000256" key="6">
    <source>
        <dbReference type="ARBA" id="ARBA00022692"/>
    </source>
</evidence>
<evidence type="ECO:0000256" key="3">
    <source>
        <dbReference type="ARBA" id="ARBA00004721"/>
    </source>
</evidence>
<keyword evidence="10" id="KW-0408">Iron</keyword>
<dbReference type="InterPro" id="IPR001128">
    <property type="entry name" value="Cyt_P450"/>
</dbReference>
<dbReference type="OrthoDB" id="1470350at2759"/>
<evidence type="ECO:0000256" key="1">
    <source>
        <dbReference type="ARBA" id="ARBA00001971"/>
    </source>
</evidence>
<evidence type="ECO:0000256" key="2">
    <source>
        <dbReference type="ARBA" id="ARBA00004370"/>
    </source>
</evidence>
<evidence type="ECO:0000313" key="14">
    <source>
        <dbReference type="Proteomes" id="UP000799118"/>
    </source>
</evidence>
<dbReference type="PRINTS" id="PR00385">
    <property type="entry name" value="P450"/>
</dbReference>
<comment type="subcellular location">
    <subcellularLocation>
        <location evidence="2">Membrane</location>
    </subcellularLocation>
</comment>
<comment type="cofactor">
    <cofactor evidence="1">
        <name>heme</name>
        <dbReference type="ChEBI" id="CHEBI:30413"/>
    </cofactor>
</comment>
<dbReference type="Proteomes" id="UP000799118">
    <property type="component" value="Unassembled WGS sequence"/>
</dbReference>
<evidence type="ECO:0000256" key="5">
    <source>
        <dbReference type="ARBA" id="ARBA00022617"/>
    </source>
</evidence>
<dbReference type="EMBL" id="ML770039">
    <property type="protein sequence ID" value="KAE9385053.1"/>
    <property type="molecule type" value="Genomic_DNA"/>
</dbReference>
<keyword evidence="7" id="KW-0479">Metal-binding</keyword>
<evidence type="ECO:0000256" key="8">
    <source>
        <dbReference type="ARBA" id="ARBA00022989"/>
    </source>
</evidence>
<evidence type="ECO:0000256" key="10">
    <source>
        <dbReference type="ARBA" id="ARBA00023004"/>
    </source>
</evidence>